<accession>A0A0F9S093</accession>
<comment type="caution">
    <text evidence="1">The sequence shown here is derived from an EMBL/GenBank/DDBJ whole genome shotgun (WGS) entry which is preliminary data.</text>
</comment>
<gene>
    <name evidence="1" type="ORF">LCGC14_0531400</name>
</gene>
<dbReference type="AlphaFoldDB" id="A0A0F9S093"/>
<protein>
    <submittedName>
        <fullName evidence="1">Uncharacterized protein</fullName>
    </submittedName>
</protein>
<organism evidence="1">
    <name type="scientific">marine sediment metagenome</name>
    <dbReference type="NCBI Taxonomy" id="412755"/>
    <lineage>
        <taxon>unclassified sequences</taxon>
        <taxon>metagenomes</taxon>
        <taxon>ecological metagenomes</taxon>
    </lineage>
</organism>
<sequence length="170" mass="18296">MVNTSLSQVVLDYVVLEGRTRARIIWGKLASTYKPGQAVYESSTRIFTTGDASTAGHHLIKMGLIEFNPRTTSGFGEVDIDTAYATTDDVPIIIGSMYGPIKVAAFHDNPSGAVLFGVSFVISDTAGQWKKETLESAGSVSGTAIRYVHRLFCAEEGLANGDTKGLFYYA</sequence>
<name>A0A0F9S093_9ZZZZ</name>
<reference evidence="1" key="1">
    <citation type="journal article" date="2015" name="Nature">
        <title>Complex archaea that bridge the gap between prokaryotes and eukaryotes.</title>
        <authorList>
            <person name="Spang A."/>
            <person name="Saw J.H."/>
            <person name="Jorgensen S.L."/>
            <person name="Zaremba-Niedzwiedzka K."/>
            <person name="Martijn J."/>
            <person name="Lind A.E."/>
            <person name="van Eijk R."/>
            <person name="Schleper C."/>
            <person name="Guy L."/>
            <person name="Ettema T.J."/>
        </authorList>
    </citation>
    <scope>NUCLEOTIDE SEQUENCE</scope>
</reference>
<evidence type="ECO:0000313" key="1">
    <source>
        <dbReference type="EMBL" id="KKN60494.1"/>
    </source>
</evidence>
<dbReference type="EMBL" id="LAZR01000694">
    <property type="protein sequence ID" value="KKN60494.1"/>
    <property type="molecule type" value="Genomic_DNA"/>
</dbReference>
<proteinExistence type="predicted"/>